<name>A0A934VPE6_9BACT</name>
<dbReference type="GO" id="GO:0008270">
    <property type="term" value="F:zinc ion binding"/>
    <property type="evidence" value="ECO:0007669"/>
    <property type="project" value="InterPro"/>
</dbReference>
<dbReference type="Gene3D" id="3.90.580.10">
    <property type="entry name" value="Zinc finger, CHC2-type domain"/>
    <property type="match status" value="1"/>
</dbReference>
<dbReference type="GO" id="GO:0003899">
    <property type="term" value="F:DNA-directed RNA polymerase activity"/>
    <property type="evidence" value="ECO:0007669"/>
    <property type="project" value="InterPro"/>
</dbReference>
<gene>
    <name evidence="2" type="ORF">JIN87_10025</name>
</gene>
<dbReference type="AlphaFoldDB" id="A0A934VPE6"/>
<reference evidence="2" key="1">
    <citation type="submission" date="2021-01" db="EMBL/GenBank/DDBJ databases">
        <title>Modified the classification status of verrucomicrobia.</title>
        <authorList>
            <person name="Feng X."/>
        </authorList>
    </citation>
    <scope>NUCLEOTIDE SEQUENCE</scope>
    <source>
        <strain evidence="2">KCTC 13126</strain>
    </source>
</reference>
<keyword evidence="3" id="KW-1185">Reference proteome</keyword>
<dbReference type="Pfam" id="PF01807">
    <property type="entry name" value="Zn_ribbon_DnaG"/>
    <property type="match status" value="1"/>
</dbReference>
<evidence type="ECO:0000313" key="2">
    <source>
        <dbReference type="EMBL" id="MBK1877207.1"/>
    </source>
</evidence>
<dbReference type="InterPro" id="IPR002694">
    <property type="entry name" value="Znf_CHC2"/>
</dbReference>
<organism evidence="2 3">
    <name type="scientific">Pelagicoccus mobilis</name>
    <dbReference type="NCBI Taxonomy" id="415221"/>
    <lineage>
        <taxon>Bacteria</taxon>
        <taxon>Pseudomonadati</taxon>
        <taxon>Verrucomicrobiota</taxon>
        <taxon>Opitutia</taxon>
        <taxon>Puniceicoccales</taxon>
        <taxon>Pelagicoccaceae</taxon>
        <taxon>Pelagicoccus</taxon>
    </lineage>
</organism>
<dbReference type="InterPro" id="IPR036977">
    <property type="entry name" value="DNA_primase_Znf_CHC2"/>
</dbReference>
<accession>A0A934VPE6</accession>
<feature type="domain" description="Zinc finger CHC2-type" evidence="1">
    <location>
        <begin position="6"/>
        <end position="97"/>
    </location>
</feature>
<protein>
    <recommendedName>
        <fullName evidence="1">Zinc finger CHC2-type domain-containing protein</fullName>
    </recommendedName>
</protein>
<dbReference type="GO" id="GO:0006260">
    <property type="term" value="P:DNA replication"/>
    <property type="evidence" value="ECO:0007669"/>
    <property type="project" value="InterPro"/>
</dbReference>
<sequence>MITSISLQKLKKAIDIVDHISTKTNLNRQSVSFHHGVFTFPQLGKRRIYVSRSLQWFKYQGNLEHYNVIEFEMMSEGLNFWQAAHKLAEEYDIELTYTWSARLEDYCSAEARRSRKAKRQFRNSHGSRQR</sequence>
<dbReference type="SUPFAM" id="SSF57783">
    <property type="entry name" value="Zinc beta-ribbon"/>
    <property type="match status" value="1"/>
</dbReference>
<dbReference type="GO" id="GO:0003677">
    <property type="term" value="F:DNA binding"/>
    <property type="evidence" value="ECO:0007669"/>
    <property type="project" value="InterPro"/>
</dbReference>
<dbReference type="Proteomes" id="UP000617628">
    <property type="component" value="Unassembled WGS sequence"/>
</dbReference>
<comment type="caution">
    <text evidence="2">The sequence shown here is derived from an EMBL/GenBank/DDBJ whole genome shotgun (WGS) entry which is preliminary data.</text>
</comment>
<dbReference type="EMBL" id="JAENIL010000016">
    <property type="protein sequence ID" value="MBK1877207.1"/>
    <property type="molecule type" value="Genomic_DNA"/>
</dbReference>
<evidence type="ECO:0000313" key="3">
    <source>
        <dbReference type="Proteomes" id="UP000617628"/>
    </source>
</evidence>
<evidence type="ECO:0000259" key="1">
    <source>
        <dbReference type="Pfam" id="PF01807"/>
    </source>
</evidence>
<dbReference type="RefSeq" id="WP_200355423.1">
    <property type="nucleotide sequence ID" value="NZ_JAENIL010000016.1"/>
</dbReference>
<proteinExistence type="predicted"/>